<feature type="domain" description="Glyceraldehyde 3-phosphate dehydrogenase NAD(P) binding" evidence="9">
    <location>
        <begin position="2"/>
        <end position="156"/>
    </location>
</feature>
<feature type="binding site" evidence="5">
    <location>
        <position position="35"/>
    </location>
    <ligand>
        <name>NAD(+)</name>
        <dbReference type="ChEBI" id="CHEBI:57540"/>
    </ligand>
</feature>
<accession>A0A014M2S5</accession>
<feature type="active site" description="Nucleophile" evidence="3">
    <location>
        <position position="156"/>
    </location>
</feature>
<feature type="site" description="Activates thiol group during catalysis" evidence="6">
    <location>
        <position position="183"/>
    </location>
</feature>
<dbReference type="PIRSF" id="PIRSF000149">
    <property type="entry name" value="GAP_DH"/>
    <property type="match status" value="1"/>
</dbReference>
<gene>
    <name evidence="10" type="primary">gap</name>
    <name evidence="10" type="ORF">MOVI_2760</name>
</gene>
<reference evidence="10 11" key="1">
    <citation type="submission" date="2014-03" db="EMBL/GenBank/DDBJ databases">
        <title>Genome sequence of Mycoplasma ovipneumoniae strain 14811.</title>
        <authorList>
            <person name="Sirand-Pugnet P."/>
            <person name="Breton M."/>
            <person name="Dordet-Frisoni E."/>
            <person name="Baranowski E."/>
            <person name="Barre A."/>
            <person name="Couture C."/>
            <person name="Dupuy V."/>
            <person name="Gaurivaud P."/>
            <person name="Jacob D."/>
            <person name="Lemaitre C."/>
            <person name="Manso-Silvan L."/>
            <person name="Nikolski M."/>
            <person name="Nouvel L.-X."/>
            <person name="Poumarat F."/>
            <person name="Tardy F."/>
            <person name="Thebault P."/>
            <person name="Theil S."/>
            <person name="Citti C."/>
            <person name="Thiaucourt F."/>
            <person name="Blanchard A."/>
        </authorList>
    </citation>
    <scope>NUCLEOTIDE SEQUENCE [LARGE SCALE GENOMIC DNA]</scope>
    <source>
        <strain evidence="10 11">14811</strain>
    </source>
</reference>
<dbReference type="InterPro" id="IPR020830">
    <property type="entry name" value="GlycerAld_3-P_DH_AS"/>
</dbReference>
<proteinExistence type="inferred from homology"/>
<dbReference type="CDD" id="cd18126">
    <property type="entry name" value="GAPDH_I_C"/>
    <property type="match status" value="1"/>
</dbReference>
<dbReference type="Pfam" id="PF00044">
    <property type="entry name" value="Gp_dh_N"/>
    <property type="match status" value="1"/>
</dbReference>
<comment type="caution">
    <text evidence="10">The sequence shown here is derived from an EMBL/GenBank/DDBJ whole genome shotgun (WGS) entry which is preliminary data.</text>
</comment>
<dbReference type="PROSITE" id="PS00071">
    <property type="entry name" value="GAPDH"/>
    <property type="match status" value="1"/>
</dbReference>
<dbReference type="eggNOG" id="COG0057">
    <property type="taxonomic scope" value="Bacteria"/>
</dbReference>
<feature type="binding site" evidence="4">
    <location>
        <position position="186"/>
    </location>
    <ligand>
        <name>D-glyceraldehyde 3-phosphate</name>
        <dbReference type="ChEBI" id="CHEBI:59776"/>
    </ligand>
</feature>
<feature type="binding site" evidence="5">
    <location>
        <position position="318"/>
    </location>
    <ligand>
        <name>NAD(+)</name>
        <dbReference type="ChEBI" id="CHEBI:57540"/>
    </ligand>
</feature>
<comment type="similarity">
    <text evidence="1 7">Belongs to the glyceraldehyde-3-phosphate dehydrogenase family.</text>
</comment>
<feature type="binding site" evidence="4">
    <location>
        <begin position="155"/>
        <end position="157"/>
    </location>
    <ligand>
        <name>D-glyceraldehyde 3-phosphate</name>
        <dbReference type="ChEBI" id="CHEBI:59776"/>
    </ligand>
</feature>
<dbReference type="InterPro" id="IPR020831">
    <property type="entry name" value="GlycerAld/Erythrose_P_DH"/>
</dbReference>
<organism evidence="10 11">
    <name type="scientific">Mesomycoplasma ovipneumoniae 14811</name>
    <dbReference type="NCBI Taxonomy" id="1188239"/>
    <lineage>
        <taxon>Bacteria</taxon>
        <taxon>Bacillati</taxon>
        <taxon>Mycoplasmatota</taxon>
        <taxon>Mycoplasmoidales</taxon>
        <taxon>Metamycoplasmataceae</taxon>
        <taxon>Mesomycoplasma</taxon>
    </lineage>
</organism>
<evidence type="ECO:0000256" key="5">
    <source>
        <dbReference type="PIRSR" id="PIRSR000149-3"/>
    </source>
</evidence>
<dbReference type="FunFam" id="3.30.360.10:FF:000002">
    <property type="entry name" value="Glyceraldehyde-3-phosphate dehydrogenase"/>
    <property type="match status" value="1"/>
</dbReference>
<dbReference type="Proteomes" id="UP000020977">
    <property type="component" value="Unassembled WGS sequence"/>
</dbReference>
<dbReference type="SUPFAM" id="SSF51735">
    <property type="entry name" value="NAD(P)-binding Rossmann-fold domains"/>
    <property type="match status" value="1"/>
</dbReference>
<dbReference type="NCBIfam" id="TIGR01534">
    <property type="entry name" value="GAPDH-I"/>
    <property type="match status" value="1"/>
</dbReference>
<evidence type="ECO:0000256" key="2">
    <source>
        <dbReference type="ARBA" id="ARBA00023002"/>
    </source>
</evidence>
<feature type="binding site" evidence="5">
    <location>
        <position position="125"/>
    </location>
    <ligand>
        <name>NAD(+)</name>
        <dbReference type="ChEBI" id="CHEBI:57540"/>
    </ligand>
</feature>
<evidence type="ECO:0000256" key="6">
    <source>
        <dbReference type="PIRSR" id="PIRSR000149-4"/>
    </source>
</evidence>
<dbReference type="InterPro" id="IPR020828">
    <property type="entry name" value="GlycerAld_3-P_DH_NAD(P)-bd"/>
</dbReference>
<dbReference type="CDD" id="cd05214">
    <property type="entry name" value="GAPDH_I_N"/>
    <property type="match status" value="1"/>
</dbReference>
<dbReference type="GO" id="GO:0050661">
    <property type="term" value="F:NADP binding"/>
    <property type="evidence" value="ECO:0007669"/>
    <property type="project" value="InterPro"/>
</dbReference>
<dbReference type="InterPro" id="IPR020829">
    <property type="entry name" value="GlycerAld_3-P_DH_cat"/>
</dbReference>
<dbReference type="GO" id="GO:0016620">
    <property type="term" value="F:oxidoreductase activity, acting on the aldehyde or oxo group of donors, NAD or NADP as acceptor"/>
    <property type="evidence" value="ECO:0007669"/>
    <property type="project" value="InterPro"/>
</dbReference>
<dbReference type="InterPro" id="IPR006424">
    <property type="entry name" value="Glyceraldehyde-3-P_DH_1"/>
</dbReference>
<sequence>MKKIAINGFGRIGRLALRQLLDLKDENLEVVAINDLTDASVLAHLLKYDSAQGRFSGTVSVLKEEDKNYLVINDKKIHVFSEKDPEMLPWGQLEIDLVLECTGRYASKAGATLHLNAGAKKVLVSAPAGSDVKTIVHNVNCHTIDENDKILSSASCTTNALAPLVNALEKEFGISHGFMTTVHAYTADQRIQDAPHKDLRRARAAAVNLVPSSTGAAKAIGLVVPSLTGKLDGIAIRVPVITGSFVDLSVELKSSPSIEELNKAIKKYESESFYYCDEPIVSSDIIGDTHGSIFDATLTKFVEVDGKRLYKLYTWYDNESSFVAQFVRVIRYFIQK</sequence>
<feature type="binding site" evidence="4">
    <location>
        <position position="237"/>
    </location>
    <ligand>
        <name>D-glyceraldehyde 3-phosphate</name>
        <dbReference type="ChEBI" id="CHEBI:59776"/>
    </ligand>
</feature>
<dbReference type="STRING" id="1188239.MOVI_2760"/>
<dbReference type="GO" id="GO:0006006">
    <property type="term" value="P:glucose metabolic process"/>
    <property type="evidence" value="ECO:0007669"/>
    <property type="project" value="InterPro"/>
</dbReference>
<feature type="binding site" evidence="4">
    <location>
        <begin position="214"/>
        <end position="215"/>
    </location>
    <ligand>
        <name>D-glyceraldehyde 3-phosphate</name>
        <dbReference type="ChEBI" id="CHEBI:59776"/>
    </ligand>
</feature>
<dbReference type="RefSeq" id="WP_044284119.1">
    <property type="nucleotide sequence ID" value="NZ_JFAD01000014.1"/>
</dbReference>
<dbReference type="GO" id="GO:0051287">
    <property type="term" value="F:NAD binding"/>
    <property type="evidence" value="ECO:0007669"/>
    <property type="project" value="InterPro"/>
</dbReference>
<protein>
    <recommendedName>
        <fullName evidence="8">Glyceraldehyde-3-phosphate dehydrogenase</fullName>
        <ecNumber evidence="8">1.2.1.-</ecNumber>
    </recommendedName>
</protein>
<keyword evidence="5" id="KW-0547">Nucleotide-binding</keyword>
<dbReference type="FunFam" id="3.40.50.720:FF:000001">
    <property type="entry name" value="Glyceraldehyde-3-phosphate dehydrogenase"/>
    <property type="match status" value="1"/>
</dbReference>
<dbReference type="InterPro" id="IPR036291">
    <property type="entry name" value="NAD(P)-bd_dom_sf"/>
</dbReference>
<dbReference type="SUPFAM" id="SSF55347">
    <property type="entry name" value="Glyceraldehyde-3-phosphate dehydrogenase-like, C-terminal domain"/>
    <property type="match status" value="1"/>
</dbReference>
<keyword evidence="5" id="KW-0520">NAD</keyword>
<dbReference type="AlphaFoldDB" id="A0A014M2S5"/>
<dbReference type="Pfam" id="PF02800">
    <property type="entry name" value="Gp_dh_C"/>
    <property type="match status" value="1"/>
</dbReference>
<dbReference type="EC" id="1.2.1.-" evidence="8"/>
<evidence type="ECO:0000259" key="9">
    <source>
        <dbReference type="SMART" id="SM00846"/>
    </source>
</evidence>
<dbReference type="Gene3D" id="3.40.50.720">
    <property type="entry name" value="NAD(P)-binding Rossmann-like Domain"/>
    <property type="match status" value="1"/>
</dbReference>
<feature type="binding site" evidence="5">
    <location>
        <begin position="11"/>
        <end position="12"/>
    </location>
    <ligand>
        <name>NAD(+)</name>
        <dbReference type="ChEBI" id="CHEBI:57540"/>
    </ligand>
</feature>
<dbReference type="SMART" id="SM00846">
    <property type="entry name" value="Gp_dh_N"/>
    <property type="match status" value="1"/>
</dbReference>
<keyword evidence="2 8" id="KW-0560">Oxidoreductase</keyword>
<evidence type="ECO:0000256" key="8">
    <source>
        <dbReference type="RuleBase" id="RU361160"/>
    </source>
</evidence>
<name>A0A014M2S5_9BACT</name>
<dbReference type="PANTHER" id="PTHR43148">
    <property type="entry name" value="GLYCERALDEHYDE-3-PHOSPHATE DEHYDROGENASE 2"/>
    <property type="match status" value="1"/>
</dbReference>
<evidence type="ECO:0000256" key="7">
    <source>
        <dbReference type="RuleBase" id="RU000397"/>
    </source>
</evidence>
<evidence type="ECO:0000256" key="1">
    <source>
        <dbReference type="ARBA" id="ARBA00007406"/>
    </source>
</evidence>
<evidence type="ECO:0000313" key="10">
    <source>
        <dbReference type="EMBL" id="EXU61233.1"/>
    </source>
</evidence>
<dbReference type="PRINTS" id="PR00078">
    <property type="entry name" value="G3PDHDRGNASE"/>
</dbReference>
<evidence type="ECO:0000313" key="11">
    <source>
        <dbReference type="Proteomes" id="UP000020977"/>
    </source>
</evidence>
<evidence type="ECO:0000256" key="4">
    <source>
        <dbReference type="PIRSR" id="PIRSR000149-2"/>
    </source>
</evidence>
<dbReference type="Gene3D" id="3.30.360.10">
    <property type="entry name" value="Dihydrodipicolinate Reductase, domain 2"/>
    <property type="match status" value="1"/>
</dbReference>
<evidence type="ECO:0000256" key="3">
    <source>
        <dbReference type="PIRSR" id="PIRSR000149-1"/>
    </source>
</evidence>
<dbReference type="EMBL" id="JFAD01000014">
    <property type="protein sequence ID" value="EXU61233.1"/>
    <property type="molecule type" value="Genomic_DNA"/>
</dbReference>